<dbReference type="EMBL" id="JAUIZM010000001">
    <property type="protein sequence ID" value="KAK1402454.1"/>
    <property type="molecule type" value="Genomic_DNA"/>
</dbReference>
<dbReference type="SUPFAM" id="SSF81296">
    <property type="entry name" value="E set domains"/>
    <property type="match status" value="1"/>
</dbReference>
<evidence type="ECO:0000256" key="1">
    <source>
        <dbReference type="ARBA" id="ARBA00008061"/>
    </source>
</evidence>
<dbReference type="GO" id="GO:0004553">
    <property type="term" value="F:hydrolase activity, hydrolyzing O-glycosyl compounds"/>
    <property type="evidence" value="ECO:0007669"/>
    <property type="project" value="UniProtKB-ARBA"/>
</dbReference>
<comment type="caution">
    <text evidence="4">The sequence shown here is derived from an EMBL/GenBank/DDBJ whole genome shotgun (WGS) entry which is preliminary data.</text>
</comment>
<evidence type="ECO:0000313" key="4">
    <source>
        <dbReference type="EMBL" id="KAK1402454.1"/>
    </source>
</evidence>
<evidence type="ECO:0000313" key="5">
    <source>
        <dbReference type="Proteomes" id="UP001237642"/>
    </source>
</evidence>
<feature type="transmembrane region" description="Helical" evidence="3">
    <location>
        <begin position="172"/>
        <end position="194"/>
    </location>
</feature>
<reference evidence="4" key="2">
    <citation type="submission" date="2023-05" db="EMBL/GenBank/DDBJ databases">
        <authorList>
            <person name="Schelkunov M.I."/>
        </authorList>
    </citation>
    <scope>NUCLEOTIDE SEQUENCE</scope>
    <source>
        <strain evidence="4">Hsosn_3</strain>
        <tissue evidence="4">Leaf</tissue>
    </source>
</reference>
<feature type="region of interest" description="Disordered" evidence="2">
    <location>
        <begin position="285"/>
        <end position="310"/>
    </location>
</feature>
<dbReference type="AlphaFoldDB" id="A0AAD8NA81"/>
<accession>A0AAD8NA81</accession>
<dbReference type="InterPro" id="IPR014756">
    <property type="entry name" value="Ig_E-set"/>
</dbReference>
<name>A0AAD8NA81_9APIA</name>
<proteinExistence type="inferred from homology"/>
<sequence length="433" mass="49711">MVDWKEICMILPVILVIAWFIYYLSCNKDVYHYHVSNVIMNVKYLIQKIWSVFKRNTTECLGVVFQLAIVALPSFLLPDAHTWNASCIAVIATFAILCYCFKVCVEMKRAQLTRTFHYVYRRNNKKVWFFTITHGLEFLLPLSYLLLAYTYFMELHLPNHHKEKDWEMVASALKIFIQVLSGVLAVMGACKIYYMTPNDQNQVIPIQTMDNIPRNWNERILVYEMLPRDVENQIVVDPNVGEVVQRNVENQADADAHLLGVAVQSDVENRSIADATVPAVYMDDAENQSDADPPGLEVQRDNVENQSHSHANANANSVLVLRIYSTREDPLEIVQLKETNGVWTACGPRSWEGCYYVYEVYVYHPSTLQIERCLANDPYARGLSADGKRTLLVNIDSDACKPEGWESLADEKPDVVSFSDISIYELHVRDFRC</sequence>
<keyword evidence="3" id="KW-0472">Membrane</keyword>
<dbReference type="PANTHER" id="PTHR43002">
    <property type="entry name" value="GLYCOGEN DEBRANCHING ENZYME"/>
    <property type="match status" value="1"/>
</dbReference>
<comment type="similarity">
    <text evidence="1">Belongs to the glycosyl hydrolase 13 family.</text>
</comment>
<feature type="transmembrane region" description="Helical" evidence="3">
    <location>
        <begin position="7"/>
        <end position="24"/>
    </location>
</feature>
<organism evidence="4 5">
    <name type="scientific">Heracleum sosnowskyi</name>
    <dbReference type="NCBI Taxonomy" id="360622"/>
    <lineage>
        <taxon>Eukaryota</taxon>
        <taxon>Viridiplantae</taxon>
        <taxon>Streptophyta</taxon>
        <taxon>Embryophyta</taxon>
        <taxon>Tracheophyta</taxon>
        <taxon>Spermatophyta</taxon>
        <taxon>Magnoliopsida</taxon>
        <taxon>eudicotyledons</taxon>
        <taxon>Gunneridae</taxon>
        <taxon>Pentapetalae</taxon>
        <taxon>asterids</taxon>
        <taxon>campanulids</taxon>
        <taxon>Apiales</taxon>
        <taxon>Apiaceae</taxon>
        <taxon>Apioideae</taxon>
        <taxon>apioid superclade</taxon>
        <taxon>Tordylieae</taxon>
        <taxon>Tordyliinae</taxon>
        <taxon>Heracleum</taxon>
    </lineage>
</organism>
<feature type="transmembrane region" description="Helical" evidence="3">
    <location>
        <begin position="126"/>
        <end position="152"/>
    </location>
</feature>
<protein>
    <submittedName>
        <fullName evidence="4">Uncharacterized protein</fullName>
    </submittedName>
</protein>
<dbReference type="InterPro" id="IPR013783">
    <property type="entry name" value="Ig-like_fold"/>
</dbReference>
<reference evidence="4" key="1">
    <citation type="submission" date="2023-02" db="EMBL/GenBank/DDBJ databases">
        <title>Genome of toxic invasive species Heracleum sosnowskyi carries increased number of genes despite the absence of recent whole-genome duplications.</title>
        <authorList>
            <person name="Schelkunov M."/>
            <person name="Shtratnikova V."/>
            <person name="Makarenko M."/>
            <person name="Klepikova A."/>
            <person name="Omelchenko D."/>
            <person name="Novikova G."/>
            <person name="Obukhova E."/>
            <person name="Bogdanov V."/>
            <person name="Penin A."/>
            <person name="Logacheva M."/>
        </authorList>
    </citation>
    <scope>NUCLEOTIDE SEQUENCE</scope>
    <source>
        <strain evidence="4">Hsosn_3</strain>
        <tissue evidence="4">Leaf</tissue>
    </source>
</reference>
<dbReference type="Gene3D" id="3.20.20.80">
    <property type="entry name" value="Glycosidases"/>
    <property type="match status" value="1"/>
</dbReference>
<evidence type="ECO:0000256" key="3">
    <source>
        <dbReference type="SAM" id="Phobius"/>
    </source>
</evidence>
<dbReference type="Gene3D" id="2.60.40.10">
    <property type="entry name" value="Immunoglobulins"/>
    <property type="match status" value="1"/>
</dbReference>
<dbReference type="Proteomes" id="UP001237642">
    <property type="component" value="Unassembled WGS sequence"/>
</dbReference>
<keyword evidence="5" id="KW-1185">Reference proteome</keyword>
<evidence type="ECO:0000256" key="2">
    <source>
        <dbReference type="SAM" id="MobiDB-lite"/>
    </source>
</evidence>
<feature type="transmembrane region" description="Helical" evidence="3">
    <location>
        <begin position="83"/>
        <end position="105"/>
    </location>
</feature>
<keyword evidence="3" id="KW-1133">Transmembrane helix</keyword>
<keyword evidence="3" id="KW-0812">Transmembrane</keyword>
<gene>
    <name evidence="4" type="ORF">POM88_002059</name>
</gene>